<dbReference type="OrthoDB" id="763796at2759"/>
<dbReference type="Proteomes" id="UP000824120">
    <property type="component" value="Chromosome 2"/>
</dbReference>
<dbReference type="SUPFAM" id="SSF48179">
    <property type="entry name" value="6-phosphogluconate dehydrogenase C-terminal domain-like"/>
    <property type="match status" value="1"/>
</dbReference>
<protein>
    <recommendedName>
        <fullName evidence="1">TYRAAT2-like C-terminal domain-containing protein</fullName>
    </recommendedName>
</protein>
<dbReference type="PANTHER" id="PTHR43207">
    <property type="entry name" value="AROGENATE DEHYDROGENASE-RELATED"/>
    <property type="match status" value="1"/>
</dbReference>
<gene>
    <name evidence="2" type="ORF">H5410_005313</name>
</gene>
<dbReference type="InterPro" id="IPR059064">
    <property type="entry name" value="TYRAAT2_C"/>
</dbReference>
<dbReference type="InterPro" id="IPR008927">
    <property type="entry name" value="6-PGluconate_DH-like_C_sf"/>
</dbReference>
<keyword evidence="3" id="KW-1185">Reference proteome</keyword>
<proteinExistence type="predicted"/>
<accession>A0A9J6A7U4</accession>
<dbReference type="GO" id="GO:0033730">
    <property type="term" value="F:arogenate dehydrogenase (NADP+) activity"/>
    <property type="evidence" value="ECO:0007669"/>
    <property type="project" value="InterPro"/>
</dbReference>
<name>A0A9J6A7U4_SOLCO</name>
<dbReference type="Pfam" id="PF26213">
    <property type="entry name" value="TYRAAT1_C"/>
    <property type="match status" value="1"/>
</dbReference>
<reference evidence="2 3" key="1">
    <citation type="submission" date="2020-09" db="EMBL/GenBank/DDBJ databases">
        <title>De no assembly of potato wild relative species, Solanum commersonii.</title>
        <authorList>
            <person name="Cho K."/>
        </authorList>
    </citation>
    <scope>NUCLEOTIDE SEQUENCE [LARGE SCALE GENOMIC DNA]</scope>
    <source>
        <strain evidence="2">LZ3.2</strain>
        <tissue evidence="2">Leaf</tissue>
    </source>
</reference>
<dbReference type="InterPro" id="IPR045011">
    <property type="entry name" value="TYRAAT1/2"/>
</dbReference>
<evidence type="ECO:0000259" key="1">
    <source>
        <dbReference type="Pfam" id="PF26213"/>
    </source>
</evidence>
<organism evidence="2 3">
    <name type="scientific">Solanum commersonii</name>
    <name type="common">Commerson's wild potato</name>
    <name type="synonym">Commerson's nightshade</name>
    <dbReference type="NCBI Taxonomy" id="4109"/>
    <lineage>
        <taxon>Eukaryota</taxon>
        <taxon>Viridiplantae</taxon>
        <taxon>Streptophyta</taxon>
        <taxon>Embryophyta</taxon>
        <taxon>Tracheophyta</taxon>
        <taxon>Spermatophyta</taxon>
        <taxon>Magnoliopsida</taxon>
        <taxon>eudicotyledons</taxon>
        <taxon>Gunneridae</taxon>
        <taxon>Pentapetalae</taxon>
        <taxon>asterids</taxon>
        <taxon>lamiids</taxon>
        <taxon>Solanales</taxon>
        <taxon>Solanaceae</taxon>
        <taxon>Solanoideae</taxon>
        <taxon>Solaneae</taxon>
        <taxon>Solanum</taxon>
    </lineage>
</organism>
<dbReference type="EMBL" id="JACXVP010000002">
    <property type="protein sequence ID" value="KAG5620095.1"/>
    <property type="molecule type" value="Genomic_DNA"/>
</dbReference>
<dbReference type="PANTHER" id="PTHR43207:SF4">
    <property type="entry name" value="AROGENATE DEHYDROGENASE 2, CHLOROPLASTIC"/>
    <property type="match status" value="1"/>
</dbReference>
<sequence length="176" mass="20099">MFGLVSGKDSWKGLDFVFDKVRIGEGKSKADKLVAMTCAEHDKHSAGSQFVTHTMGRVLETTPINTKGYETLLNLVENTTNDSFDLYYGLFMHNKVSVEELERLELAFDALKKKLFGHSHDLMRSHLFGKPEEAEQRRDLTKLRRNELALPSPSSDDVKSHNDWGNSESWYVYIDL</sequence>
<feature type="domain" description="TYRAAT2-like C-terminal" evidence="1">
    <location>
        <begin position="59"/>
        <end position="125"/>
    </location>
</feature>
<dbReference type="GO" id="GO:0006571">
    <property type="term" value="P:tyrosine biosynthetic process"/>
    <property type="evidence" value="ECO:0007669"/>
    <property type="project" value="InterPro"/>
</dbReference>
<evidence type="ECO:0000313" key="3">
    <source>
        <dbReference type="Proteomes" id="UP000824120"/>
    </source>
</evidence>
<dbReference type="AlphaFoldDB" id="A0A9J6A7U4"/>
<evidence type="ECO:0000313" key="2">
    <source>
        <dbReference type="EMBL" id="KAG5620095.1"/>
    </source>
</evidence>
<comment type="caution">
    <text evidence="2">The sequence shown here is derived from an EMBL/GenBank/DDBJ whole genome shotgun (WGS) entry which is preliminary data.</text>
</comment>